<keyword evidence="4" id="KW-0997">Cell inner membrane</keyword>
<dbReference type="GO" id="GO:0005886">
    <property type="term" value="C:plasma membrane"/>
    <property type="evidence" value="ECO:0007669"/>
    <property type="project" value="UniProtKB-SubCell"/>
</dbReference>
<evidence type="ECO:0000256" key="5">
    <source>
        <dbReference type="ARBA" id="ARBA00022692"/>
    </source>
</evidence>
<sequence length="362" mass="40177">MASTPQKSWLKELRFKLETIKFSQKIFLFENLRVMIKAGLSIVEALKIVTAQSSSEKLRYFLNQISQDVEKGQSLSETLEKFPQLFPPIYVKMIAAGEISGKLDESLAQAVEQMKKTYAMTSKIRGAMVYPLVILIAILGIGTEMIVFVLPKILTIFVEMNVPLPLPTRVLIGTSNFLLHYGLLVLIALAGLTVLFLRLKKKPQFSRGLDNLILHLPIFGNIAKQINLARFSLTLSSLLKSAIPIIDALNITADVLGNMLYKEALRQTAQEIKTGKMISEILANYPKIFPPLVTQMIMVGEKSGTVENLLNEISLYYNDEVDQILKNISTIIEPLIIIILGIAVGGLAVAVIMPMYSLSQAI</sequence>
<feature type="domain" description="Type II secretion system protein GspF" evidence="9">
    <location>
        <begin position="30"/>
        <end position="151"/>
    </location>
</feature>
<dbReference type="InterPro" id="IPR018076">
    <property type="entry name" value="T2SS_GspF_dom"/>
</dbReference>
<gene>
    <name evidence="10" type="ORF">UV20_C0013G0009</name>
</gene>
<organism evidence="10 11">
    <name type="scientific">Candidatus Magasanikbacteria bacterium GW2011_GWA2_42_32</name>
    <dbReference type="NCBI Taxonomy" id="1619039"/>
    <lineage>
        <taxon>Bacteria</taxon>
        <taxon>Candidatus Magasanikiibacteriota</taxon>
    </lineage>
</organism>
<evidence type="ECO:0000256" key="3">
    <source>
        <dbReference type="ARBA" id="ARBA00022475"/>
    </source>
</evidence>
<keyword evidence="6 8" id="KW-1133">Transmembrane helix</keyword>
<evidence type="ECO:0000256" key="4">
    <source>
        <dbReference type="ARBA" id="ARBA00022519"/>
    </source>
</evidence>
<dbReference type="PANTHER" id="PTHR30012:SF0">
    <property type="entry name" value="TYPE II SECRETION SYSTEM PROTEIN F-RELATED"/>
    <property type="match status" value="1"/>
</dbReference>
<dbReference type="Gene3D" id="1.20.81.30">
    <property type="entry name" value="Type II secretion system (T2SS), domain F"/>
    <property type="match status" value="2"/>
</dbReference>
<dbReference type="Proteomes" id="UP000034837">
    <property type="component" value="Unassembled WGS sequence"/>
</dbReference>
<accession>A0A0G1CCG6</accession>
<comment type="caution">
    <text evidence="10">The sequence shown here is derived from an EMBL/GenBank/DDBJ whole genome shotgun (WGS) entry which is preliminary data.</text>
</comment>
<feature type="transmembrane region" description="Helical" evidence="8">
    <location>
        <begin position="129"/>
        <end position="158"/>
    </location>
</feature>
<keyword evidence="7 8" id="KW-0472">Membrane</keyword>
<keyword evidence="3" id="KW-1003">Cell membrane</keyword>
<evidence type="ECO:0000256" key="2">
    <source>
        <dbReference type="ARBA" id="ARBA00005745"/>
    </source>
</evidence>
<evidence type="ECO:0000256" key="6">
    <source>
        <dbReference type="ARBA" id="ARBA00022989"/>
    </source>
</evidence>
<dbReference type="GO" id="GO:0015628">
    <property type="term" value="P:protein secretion by the type II secretion system"/>
    <property type="evidence" value="ECO:0007669"/>
    <property type="project" value="TreeGrafter"/>
</dbReference>
<evidence type="ECO:0000256" key="8">
    <source>
        <dbReference type="SAM" id="Phobius"/>
    </source>
</evidence>
<dbReference type="AlphaFoldDB" id="A0A0G1CCG6"/>
<comment type="subcellular location">
    <subcellularLocation>
        <location evidence="1">Cell inner membrane</location>
        <topology evidence="1">Multi-pass membrane protein</topology>
    </subcellularLocation>
</comment>
<dbReference type="PANTHER" id="PTHR30012">
    <property type="entry name" value="GENERAL SECRETION PATHWAY PROTEIN"/>
    <property type="match status" value="1"/>
</dbReference>
<feature type="transmembrane region" description="Helical" evidence="8">
    <location>
        <begin position="335"/>
        <end position="356"/>
    </location>
</feature>
<reference evidence="10 11" key="1">
    <citation type="journal article" date="2015" name="Nature">
        <title>rRNA introns, odd ribosomes, and small enigmatic genomes across a large radiation of phyla.</title>
        <authorList>
            <person name="Brown C.T."/>
            <person name="Hug L.A."/>
            <person name="Thomas B.C."/>
            <person name="Sharon I."/>
            <person name="Castelle C.J."/>
            <person name="Singh A."/>
            <person name="Wilkins M.J."/>
            <person name="Williams K.H."/>
            <person name="Banfield J.F."/>
        </authorList>
    </citation>
    <scope>NUCLEOTIDE SEQUENCE [LARGE SCALE GENOMIC DNA]</scope>
</reference>
<feature type="transmembrane region" description="Helical" evidence="8">
    <location>
        <begin position="178"/>
        <end position="197"/>
    </location>
</feature>
<dbReference type="InterPro" id="IPR003004">
    <property type="entry name" value="GspF/PilC"/>
</dbReference>
<feature type="domain" description="Type II secretion system protein GspF" evidence="9">
    <location>
        <begin position="231"/>
        <end position="354"/>
    </location>
</feature>
<keyword evidence="5 8" id="KW-0812">Transmembrane</keyword>
<name>A0A0G1CCG6_9BACT</name>
<dbReference type="EMBL" id="LCDO01000013">
    <property type="protein sequence ID" value="KKS56391.1"/>
    <property type="molecule type" value="Genomic_DNA"/>
</dbReference>
<dbReference type="InterPro" id="IPR042094">
    <property type="entry name" value="T2SS_GspF_sf"/>
</dbReference>
<dbReference type="PRINTS" id="PR00812">
    <property type="entry name" value="BCTERIALGSPF"/>
</dbReference>
<dbReference type="Pfam" id="PF00482">
    <property type="entry name" value="T2SSF"/>
    <property type="match status" value="2"/>
</dbReference>
<evidence type="ECO:0000313" key="10">
    <source>
        <dbReference type="EMBL" id="KKS56391.1"/>
    </source>
</evidence>
<proteinExistence type="inferred from homology"/>
<evidence type="ECO:0000259" key="9">
    <source>
        <dbReference type="Pfam" id="PF00482"/>
    </source>
</evidence>
<evidence type="ECO:0000256" key="7">
    <source>
        <dbReference type="ARBA" id="ARBA00023136"/>
    </source>
</evidence>
<comment type="similarity">
    <text evidence="2">Belongs to the GSP F family.</text>
</comment>
<protein>
    <submittedName>
        <fullName evidence="10">Type II secretion system protein</fullName>
    </submittedName>
</protein>
<evidence type="ECO:0000313" key="11">
    <source>
        <dbReference type="Proteomes" id="UP000034837"/>
    </source>
</evidence>
<evidence type="ECO:0000256" key="1">
    <source>
        <dbReference type="ARBA" id="ARBA00004429"/>
    </source>
</evidence>
<dbReference type="FunFam" id="1.20.81.30:FF:000001">
    <property type="entry name" value="Type II secretion system protein F"/>
    <property type="match status" value="2"/>
</dbReference>